<reference evidence="2 3" key="1">
    <citation type="submission" date="2019-07" db="EMBL/GenBank/DDBJ databases">
        <title>Annotation for the trematode Paragonimus westermani.</title>
        <authorList>
            <person name="Choi Y.-J."/>
        </authorList>
    </citation>
    <scope>NUCLEOTIDE SEQUENCE [LARGE SCALE GENOMIC DNA]</scope>
    <source>
        <strain evidence="2">180907_Pwestermani</strain>
    </source>
</reference>
<gene>
    <name evidence="2" type="ORF">P879_02070</name>
</gene>
<feature type="compositionally biased region" description="Polar residues" evidence="1">
    <location>
        <begin position="625"/>
        <end position="635"/>
    </location>
</feature>
<feature type="compositionally biased region" description="Low complexity" evidence="1">
    <location>
        <begin position="113"/>
        <end position="136"/>
    </location>
</feature>
<dbReference type="EMBL" id="JTDF01001524">
    <property type="protein sequence ID" value="KAF8569891.1"/>
    <property type="molecule type" value="Genomic_DNA"/>
</dbReference>
<feature type="region of interest" description="Disordered" evidence="1">
    <location>
        <begin position="522"/>
        <end position="613"/>
    </location>
</feature>
<feature type="compositionally biased region" description="Acidic residues" evidence="1">
    <location>
        <begin position="206"/>
        <end position="221"/>
    </location>
</feature>
<proteinExistence type="predicted"/>
<feature type="compositionally biased region" description="Polar residues" evidence="1">
    <location>
        <begin position="299"/>
        <end position="311"/>
    </location>
</feature>
<comment type="caution">
    <text evidence="2">The sequence shown here is derived from an EMBL/GenBank/DDBJ whole genome shotgun (WGS) entry which is preliminary data.</text>
</comment>
<organism evidence="2 3">
    <name type="scientific">Paragonimus westermani</name>
    <dbReference type="NCBI Taxonomy" id="34504"/>
    <lineage>
        <taxon>Eukaryota</taxon>
        <taxon>Metazoa</taxon>
        <taxon>Spiralia</taxon>
        <taxon>Lophotrochozoa</taxon>
        <taxon>Platyhelminthes</taxon>
        <taxon>Trematoda</taxon>
        <taxon>Digenea</taxon>
        <taxon>Plagiorchiida</taxon>
        <taxon>Troglotremata</taxon>
        <taxon>Troglotrematidae</taxon>
        <taxon>Paragonimus</taxon>
    </lineage>
</organism>
<feature type="compositionally biased region" description="Polar residues" evidence="1">
    <location>
        <begin position="591"/>
        <end position="601"/>
    </location>
</feature>
<feature type="compositionally biased region" description="Polar residues" evidence="1">
    <location>
        <begin position="522"/>
        <end position="546"/>
    </location>
</feature>
<feature type="compositionally biased region" description="Polar residues" evidence="1">
    <location>
        <begin position="27"/>
        <end position="37"/>
    </location>
</feature>
<accession>A0A8T0DTB3</accession>
<protein>
    <submittedName>
        <fullName evidence="2">Uncharacterized protein</fullName>
    </submittedName>
</protein>
<feature type="region of interest" description="Disordered" evidence="1">
    <location>
        <begin position="625"/>
        <end position="645"/>
    </location>
</feature>
<evidence type="ECO:0000313" key="3">
    <source>
        <dbReference type="Proteomes" id="UP000699462"/>
    </source>
</evidence>
<keyword evidence="3" id="KW-1185">Reference proteome</keyword>
<feature type="compositionally biased region" description="Low complexity" evidence="1">
    <location>
        <begin position="312"/>
        <end position="328"/>
    </location>
</feature>
<feature type="region of interest" description="Disordered" evidence="1">
    <location>
        <begin position="205"/>
        <end position="271"/>
    </location>
</feature>
<feature type="region of interest" description="Disordered" evidence="1">
    <location>
        <begin position="297"/>
        <end position="328"/>
    </location>
</feature>
<dbReference type="Proteomes" id="UP000699462">
    <property type="component" value="Unassembled WGS sequence"/>
</dbReference>
<dbReference type="AlphaFoldDB" id="A0A8T0DTB3"/>
<evidence type="ECO:0000256" key="1">
    <source>
        <dbReference type="SAM" id="MobiDB-lite"/>
    </source>
</evidence>
<dbReference type="OrthoDB" id="6249032at2759"/>
<name>A0A8T0DTB3_9TREM</name>
<feature type="region of interest" description="Disordered" evidence="1">
    <location>
        <begin position="1"/>
        <end position="45"/>
    </location>
</feature>
<feature type="region of interest" description="Disordered" evidence="1">
    <location>
        <begin position="98"/>
        <end position="139"/>
    </location>
</feature>
<sequence>MSQLNEPQKQPRAIAAPQPAVKKPSFPKNQTNLLNSHKSNEALRSAPCNLQARSTDFPTNNQQQFNSSLVSHPKIPVNSTSEVVYKIPARGMLSGNSLIPRPHSLVKSHQNKNSEAAANASTNPATTTPSDTSPQSRRPSLAIQKTGMNNRLSMSVESFSIHSFSQPIGDQHETEHSSLSALNVQAPFPRTRQLGNEPTRVTIIREEEDDETLNSELSDLDEERRSRPHGAQTGTGDSGKRNVNGSGWINPRPLNVFPSEPVKSNRGKELNVPDRPIHYVQHRNGFQQTAYQFMHLDGHSQQKARSPSCYRSPSQTSPLPSPTSSITAPQDFRRQEFRPREFACLQNRPTQARRQTPADQYKSTPNIHTLDKILQPQMVSHRPKEFGHHLNSFGHMNGYFVPHKSEHNECVEEDVETDPETFVSSVKFMQPQIPMSCTHIHELCSFPSAPGESVFEPYPPYFDEAKPPRSNLRRRQFVPGLTGQFGFMSSEMDTGGLNAYEPFCSPSANYLAKSFDHFPTNLAHSRSPTSGNRYNQQTTPVSSRSKIMSPVKVSFSPTDRDKGPHGFESSKSPGRLTPNRYTGMRDDVTREQPQPSPNHVTTRALRSPATEPDDVHLLIEQPSFQRTESEQSYDFHSQDDSNNEMKMINTSPYRKGETPQTTSLNRLIEPIRRERPRSIATGMIHPHENFGGLCPVPPYMTHNVLPMQTHFYYQAPPSDFLGEVGWSPDNLECVSDNRK</sequence>
<evidence type="ECO:0000313" key="2">
    <source>
        <dbReference type="EMBL" id="KAF8569891.1"/>
    </source>
</evidence>